<feature type="domain" description="Survival protein SurE-like phosphatase/nucleotidase" evidence="8">
    <location>
        <begin position="19"/>
        <end position="205"/>
    </location>
</feature>
<evidence type="ECO:0000256" key="6">
    <source>
        <dbReference type="ARBA" id="ARBA00022801"/>
    </source>
</evidence>
<comment type="function">
    <text evidence="7">Nucleotidase that shows phosphatase activity on nucleoside 5'-monophosphates.</text>
</comment>
<dbReference type="Proteomes" id="UP000009287">
    <property type="component" value="Chromosome"/>
</dbReference>
<feature type="binding site" evidence="7">
    <location>
        <position position="115"/>
    </location>
    <ligand>
        <name>a divalent metal cation</name>
        <dbReference type="ChEBI" id="CHEBI:60240"/>
    </ligand>
</feature>
<proteinExistence type="inferred from homology"/>
<comment type="catalytic activity">
    <reaction evidence="1 7">
        <text>a ribonucleoside 5'-phosphate + H2O = a ribonucleoside + phosphate</text>
        <dbReference type="Rhea" id="RHEA:12484"/>
        <dbReference type="ChEBI" id="CHEBI:15377"/>
        <dbReference type="ChEBI" id="CHEBI:18254"/>
        <dbReference type="ChEBI" id="CHEBI:43474"/>
        <dbReference type="ChEBI" id="CHEBI:58043"/>
        <dbReference type="EC" id="3.1.3.5"/>
    </reaction>
</comment>
<keyword evidence="4 7" id="KW-0479">Metal-binding</keyword>
<evidence type="ECO:0000313" key="10">
    <source>
        <dbReference type="Proteomes" id="UP000009287"/>
    </source>
</evidence>
<keyword evidence="6 7" id="KW-0378">Hydrolase</keyword>
<dbReference type="GO" id="GO:0000166">
    <property type="term" value="F:nucleotide binding"/>
    <property type="evidence" value="ECO:0007669"/>
    <property type="project" value="UniProtKB-KW"/>
</dbReference>
<evidence type="ECO:0000256" key="3">
    <source>
        <dbReference type="ARBA" id="ARBA00022490"/>
    </source>
</evidence>
<feature type="binding site" evidence="7">
    <location>
        <position position="24"/>
    </location>
    <ligand>
        <name>a divalent metal cation</name>
        <dbReference type="ChEBI" id="CHEBI:60240"/>
    </ligand>
</feature>
<evidence type="ECO:0000313" key="9">
    <source>
        <dbReference type="EMBL" id="AEP35047.1"/>
    </source>
</evidence>
<dbReference type="HAMAP" id="MF_00060">
    <property type="entry name" value="SurE"/>
    <property type="match status" value="1"/>
</dbReference>
<organism evidence="9 10">
    <name type="scientific">Chlamydia trachomatis serovar A (strain A2497)</name>
    <dbReference type="NCBI Taxonomy" id="580047"/>
    <lineage>
        <taxon>Bacteria</taxon>
        <taxon>Pseudomonadati</taxon>
        <taxon>Chlamydiota</taxon>
        <taxon>Chlamydiia</taxon>
        <taxon>Chlamydiales</taxon>
        <taxon>Chlamydiaceae</taxon>
        <taxon>Chlamydia/Chlamydophila group</taxon>
        <taxon>Chlamydia</taxon>
    </lineage>
</organism>
<name>G4NP35_CHLT4</name>
<feature type="binding site" evidence="7">
    <location>
        <position position="57"/>
    </location>
    <ligand>
        <name>a divalent metal cation</name>
        <dbReference type="ChEBI" id="CHEBI:60240"/>
    </ligand>
</feature>
<dbReference type="KEGG" id="cra:CTO_0238"/>
<reference evidence="9 10" key="1">
    <citation type="journal article" date="2011" name="J. Exp. Med.">
        <title>A live-attenuated chlamydial vaccine protects against trachoma in nonhuman primates.</title>
        <authorList>
            <person name="Kari L."/>
            <person name="Whitmire W.M."/>
            <person name="Olivares-Zavaleta N."/>
            <person name="Goheen M.M."/>
            <person name="Taylor L.D."/>
            <person name="Carlson J.H."/>
            <person name="Sturdevant G.L."/>
            <person name="Lu C."/>
            <person name="Bakios L.E."/>
            <person name="Randall L.B."/>
            <person name="Parnell M.J."/>
            <person name="Zhong G."/>
            <person name="Caldwell H.D."/>
        </authorList>
    </citation>
    <scope>NUCLEOTIDE SEQUENCE [LARGE SCALE GENOMIC DNA]</scope>
    <source>
        <strain evidence="9 10">A2497</strain>
    </source>
</reference>
<keyword evidence="3 7" id="KW-0963">Cytoplasm</keyword>
<dbReference type="SUPFAM" id="SSF64167">
    <property type="entry name" value="SurE-like"/>
    <property type="match status" value="1"/>
</dbReference>
<comment type="subcellular location">
    <subcellularLocation>
        <location evidence="7">Cytoplasm</location>
    </subcellularLocation>
</comment>
<evidence type="ECO:0000256" key="7">
    <source>
        <dbReference type="HAMAP-Rule" id="MF_00060"/>
    </source>
</evidence>
<dbReference type="GO" id="GO:0046872">
    <property type="term" value="F:metal ion binding"/>
    <property type="evidence" value="ECO:0007669"/>
    <property type="project" value="UniProtKB-UniRule"/>
</dbReference>
<comment type="cofactor">
    <cofactor evidence="7">
        <name>a divalent metal cation</name>
        <dbReference type="ChEBI" id="CHEBI:60240"/>
    </cofactor>
    <text evidence="7">Binds 1 divalent metal cation per subunit.</text>
</comment>
<dbReference type="PANTHER" id="PTHR30457:SF12">
    <property type="entry name" value="5'_3'-NUCLEOTIDASE SURE"/>
    <property type="match status" value="1"/>
</dbReference>
<dbReference type="EC" id="3.1.3.5" evidence="7"/>
<dbReference type="Pfam" id="PF01975">
    <property type="entry name" value="SurE"/>
    <property type="match status" value="1"/>
</dbReference>
<dbReference type="AlphaFoldDB" id="G4NP35"/>
<dbReference type="InterPro" id="IPR036523">
    <property type="entry name" value="SurE-like_sf"/>
</dbReference>
<dbReference type="EMBL" id="CP002401">
    <property type="protein sequence ID" value="AEP35047.1"/>
    <property type="molecule type" value="Genomic_DNA"/>
</dbReference>
<dbReference type="InterPro" id="IPR002828">
    <property type="entry name" value="SurE-like_Pase/nucleotidase"/>
</dbReference>
<dbReference type="GO" id="GO:0008253">
    <property type="term" value="F:5'-nucleotidase activity"/>
    <property type="evidence" value="ECO:0007669"/>
    <property type="project" value="UniProtKB-UniRule"/>
</dbReference>
<evidence type="ECO:0000256" key="2">
    <source>
        <dbReference type="ARBA" id="ARBA00011062"/>
    </source>
</evidence>
<protein>
    <recommendedName>
        <fullName evidence="7">5'-nucleotidase SurE</fullName>
        <ecNumber evidence="7">3.1.3.5</ecNumber>
    </recommendedName>
    <alternativeName>
        <fullName evidence="7">Nucleoside 5'-monophosphate phosphohydrolase</fullName>
    </alternativeName>
</protein>
<dbReference type="PANTHER" id="PTHR30457">
    <property type="entry name" value="5'-NUCLEOTIDASE SURE"/>
    <property type="match status" value="1"/>
</dbReference>
<evidence type="ECO:0000259" key="8">
    <source>
        <dbReference type="Pfam" id="PF01975"/>
    </source>
</evidence>
<feature type="binding site" evidence="7">
    <location>
        <position position="25"/>
    </location>
    <ligand>
        <name>a divalent metal cation</name>
        <dbReference type="ChEBI" id="CHEBI:60240"/>
    </ligand>
</feature>
<comment type="similarity">
    <text evidence="2 7">Belongs to the SurE nucleotidase family.</text>
</comment>
<evidence type="ECO:0000256" key="5">
    <source>
        <dbReference type="ARBA" id="ARBA00022741"/>
    </source>
</evidence>
<dbReference type="InterPro" id="IPR030048">
    <property type="entry name" value="SurE"/>
</dbReference>
<gene>
    <name evidence="7" type="primary">surE</name>
    <name evidence="9" type="ordered locus">CTO_0238</name>
</gene>
<keyword evidence="5 7" id="KW-0547">Nucleotide-binding</keyword>
<sequence length="293" mass="32906">MRNEKYRRGLMTEIRRLRILITNDDGIKAKGISLLISLLREADFADLYIVAPLEEQSGRSMAFSLVEPTTLEPFDYPQRVQEAWAVTGTPVDCVKLAIGELFKENALDLILSGINNGKNSGRCLYYSATVGAIREANLHGIPAIALSQSENIAFFQEAHMASLIRSLCEFTVAYKHTDPLGLNVNFPASTDDSPWKGIRFTLSGNEFLFGIPRLVRTEGNRRYYTLYDMRDKVSEEFSEEYLALANNYISAAPLVSKNTPRATLSEEELAFLKDSFEQSVLWKASLNLEEDLA</sequence>
<evidence type="ECO:0000256" key="4">
    <source>
        <dbReference type="ARBA" id="ARBA00022723"/>
    </source>
</evidence>
<evidence type="ECO:0000256" key="1">
    <source>
        <dbReference type="ARBA" id="ARBA00000815"/>
    </source>
</evidence>
<dbReference type="PATRIC" id="fig|580047.4.peg.242"/>
<dbReference type="Gene3D" id="3.40.1210.10">
    <property type="entry name" value="Survival protein SurE-like phosphatase/nucleotidase"/>
    <property type="match status" value="1"/>
</dbReference>
<dbReference type="GO" id="GO:0005737">
    <property type="term" value="C:cytoplasm"/>
    <property type="evidence" value="ECO:0007669"/>
    <property type="project" value="UniProtKB-SubCell"/>
</dbReference>
<dbReference type="NCBIfam" id="NF001493">
    <property type="entry name" value="PRK00346.2-3"/>
    <property type="match status" value="1"/>
</dbReference>
<dbReference type="GO" id="GO:0008254">
    <property type="term" value="F:3'-nucleotidase activity"/>
    <property type="evidence" value="ECO:0007669"/>
    <property type="project" value="TreeGrafter"/>
</dbReference>
<accession>G4NP35</accession>
<dbReference type="GO" id="GO:0004309">
    <property type="term" value="F:exopolyphosphatase activity"/>
    <property type="evidence" value="ECO:0007669"/>
    <property type="project" value="TreeGrafter"/>
</dbReference>